<evidence type="ECO:0000313" key="1">
    <source>
        <dbReference type="EMBL" id="OLQ05870.1"/>
    </source>
</evidence>
<sequence length="194" mass="21510">MLRCRDSTFSTYYCVQLFDSIGFELFAKDLQEVKGPYGQGVYCTLDLDKARETGKTVLLAEFKPNTAERGVPGISELLISSGAGGENWRERGYAGVVYSDTELCLRVECLRVLWRREWAGDSNWAALKRLLDAMEDPPLALDSDSAQTDAAWAKAMERLKGCGDTQVQRARDQLGSAWRKHAEASTAGHSCTIC</sequence>
<accession>A0A1Q9EEM1</accession>
<gene>
    <name evidence="1" type="ORF">AK812_SmicGene10884</name>
</gene>
<name>A0A1Q9EEM1_SYMMI</name>
<keyword evidence="2" id="KW-1185">Reference proteome</keyword>
<organism evidence="1 2">
    <name type="scientific">Symbiodinium microadriaticum</name>
    <name type="common">Dinoflagellate</name>
    <name type="synonym">Zooxanthella microadriatica</name>
    <dbReference type="NCBI Taxonomy" id="2951"/>
    <lineage>
        <taxon>Eukaryota</taxon>
        <taxon>Sar</taxon>
        <taxon>Alveolata</taxon>
        <taxon>Dinophyceae</taxon>
        <taxon>Suessiales</taxon>
        <taxon>Symbiodiniaceae</taxon>
        <taxon>Symbiodinium</taxon>
    </lineage>
</organism>
<reference evidence="1 2" key="1">
    <citation type="submission" date="2016-02" db="EMBL/GenBank/DDBJ databases">
        <title>Genome analysis of coral dinoflagellate symbionts highlights evolutionary adaptations to a symbiotic lifestyle.</title>
        <authorList>
            <person name="Aranda M."/>
            <person name="Li Y."/>
            <person name="Liew Y.J."/>
            <person name="Baumgarten S."/>
            <person name="Simakov O."/>
            <person name="Wilson M."/>
            <person name="Piel J."/>
            <person name="Ashoor H."/>
            <person name="Bougouffa S."/>
            <person name="Bajic V.B."/>
            <person name="Ryu T."/>
            <person name="Ravasi T."/>
            <person name="Bayer T."/>
            <person name="Micklem G."/>
            <person name="Kim H."/>
            <person name="Bhak J."/>
            <person name="Lajeunesse T.C."/>
            <person name="Voolstra C.R."/>
        </authorList>
    </citation>
    <scope>NUCLEOTIDE SEQUENCE [LARGE SCALE GENOMIC DNA]</scope>
    <source>
        <strain evidence="1 2">CCMP2467</strain>
    </source>
</reference>
<dbReference type="EMBL" id="LSRX01000173">
    <property type="protein sequence ID" value="OLQ05870.1"/>
    <property type="molecule type" value="Genomic_DNA"/>
</dbReference>
<comment type="caution">
    <text evidence="1">The sequence shown here is derived from an EMBL/GenBank/DDBJ whole genome shotgun (WGS) entry which is preliminary data.</text>
</comment>
<dbReference type="Proteomes" id="UP000186817">
    <property type="component" value="Unassembled WGS sequence"/>
</dbReference>
<dbReference type="AlphaFoldDB" id="A0A1Q9EEM1"/>
<protein>
    <submittedName>
        <fullName evidence="1">Uncharacterized protein</fullName>
    </submittedName>
</protein>
<evidence type="ECO:0000313" key="2">
    <source>
        <dbReference type="Proteomes" id="UP000186817"/>
    </source>
</evidence>
<proteinExistence type="predicted"/>